<dbReference type="InterPro" id="IPR052772">
    <property type="entry name" value="Endo/PolyKinase_Domain-Protein"/>
</dbReference>
<gene>
    <name evidence="5" type="primary">LOC101851376</name>
</gene>
<evidence type="ECO:0000313" key="4">
    <source>
        <dbReference type="Proteomes" id="UP000694888"/>
    </source>
</evidence>
<reference evidence="5" key="1">
    <citation type="submission" date="2025-08" db="UniProtKB">
        <authorList>
            <consortium name="RefSeq"/>
        </authorList>
    </citation>
    <scope>IDENTIFICATION</scope>
</reference>
<feature type="transmembrane region" description="Helical" evidence="2">
    <location>
        <begin position="166"/>
        <end position="185"/>
    </location>
</feature>
<sequence>MGVVDNIRPYAPGLRKFLLVILCLQSVAASLMVNSVVAISLLLTFTAFLVRIYRVDPEPVLLLMLHTVISGCMLYDVTSTLCVIVAGMTSLICLGGYEVHGERVAVLVISTLITAILGKPLAIIACVVVGVVIVVAKLRPLRPPMLLLVALSFIALTLLVNRAAGSVLVFVLMGIITALFVVNKVSSDDDLPPRTSTRSHHNSGNNNSNHSGQHSPVPNGYLQLSNPTESLDLHGHTVTGAMKVLHTFLRENEEAYKLNRTNHLRHVTIITGEGHHDDELGPAPLIKPTVLNFLKINKYKHSVSRETPGLIKVDLESHVM</sequence>
<dbReference type="PANTHER" id="PTHR46535">
    <property type="entry name" value="NEDD4-BINDING PROTEIN 2"/>
    <property type="match status" value="1"/>
</dbReference>
<dbReference type="InterPro" id="IPR002625">
    <property type="entry name" value="Smr_dom"/>
</dbReference>
<dbReference type="PANTHER" id="PTHR46535:SF1">
    <property type="entry name" value="NEDD4-BINDING PROTEIN 2"/>
    <property type="match status" value="1"/>
</dbReference>
<feature type="transmembrane region" description="Helical" evidence="2">
    <location>
        <begin position="17"/>
        <end position="50"/>
    </location>
</feature>
<name>A0ABM0K7H4_APLCA</name>
<evidence type="ECO:0000256" key="2">
    <source>
        <dbReference type="SAM" id="Phobius"/>
    </source>
</evidence>
<dbReference type="InterPro" id="IPR036063">
    <property type="entry name" value="Smr_dom_sf"/>
</dbReference>
<dbReference type="SMART" id="SM00463">
    <property type="entry name" value="SMR"/>
    <property type="match status" value="1"/>
</dbReference>
<evidence type="ECO:0000259" key="3">
    <source>
        <dbReference type="PROSITE" id="PS50828"/>
    </source>
</evidence>
<keyword evidence="4" id="KW-1185">Reference proteome</keyword>
<keyword evidence="2" id="KW-0472">Membrane</keyword>
<dbReference type="RefSeq" id="XP_005110581.1">
    <property type="nucleotide sequence ID" value="XM_005110524.3"/>
</dbReference>
<evidence type="ECO:0000256" key="1">
    <source>
        <dbReference type="SAM" id="MobiDB-lite"/>
    </source>
</evidence>
<feature type="transmembrane region" description="Helical" evidence="2">
    <location>
        <begin position="104"/>
        <end position="136"/>
    </location>
</feature>
<dbReference type="Proteomes" id="UP000694888">
    <property type="component" value="Unplaced"/>
</dbReference>
<proteinExistence type="predicted"/>
<dbReference type="SUPFAM" id="SSF160443">
    <property type="entry name" value="SMR domain-like"/>
    <property type="match status" value="1"/>
</dbReference>
<dbReference type="GeneID" id="101851376"/>
<organism evidence="4 5">
    <name type="scientific">Aplysia californica</name>
    <name type="common">California sea hare</name>
    <dbReference type="NCBI Taxonomy" id="6500"/>
    <lineage>
        <taxon>Eukaryota</taxon>
        <taxon>Metazoa</taxon>
        <taxon>Spiralia</taxon>
        <taxon>Lophotrochozoa</taxon>
        <taxon>Mollusca</taxon>
        <taxon>Gastropoda</taxon>
        <taxon>Heterobranchia</taxon>
        <taxon>Euthyneura</taxon>
        <taxon>Tectipleura</taxon>
        <taxon>Aplysiida</taxon>
        <taxon>Aplysioidea</taxon>
        <taxon>Aplysiidae</taxon>
        <taxon>Aplysia</taxon>
    </lineage>
</organism>
<keyword evidence="2" id="KW-1133">Transmembrane helix</keyword>
<feature type="domain" description="Smr" evidence="3">
    <location>
        <begin position="231"/>
        <end position="316"/>
    </location>
</feature>
<dbReference type="Gene3D" id="3.30.1370.110">
    <property type="match status" value="1"/>
</dbReference>
<feature type="transmembrane region" description="Helical" evidence="2">
    <location>
        <begin position="143"/>
        <end position="160"/>
    </location>
</feature>
<dbReference type="Pfam" id="PF01713">
    <property type="entry name" value="Smr"/>
    <property type="match status" value="1"/>
</dbReference>
<dbReference type="PROSITE" id="PS50828">
    <property type="entry name" value="SMR"/>
    <property type="match status" value="1"/>
</dbReference>
<accession>A0ABM0K7H4</accession>
<feature type="compositionally biased region" description="Low complexity" evidence="1">
    <location>
        <begin position="202"/>
        <end position="215"/>
    </location>
</feature>
<feature type="region of interest" description="Disordered" evidence="1">
    <location>
        <begin position="188"/>
        <end position="221"/>
    </location>
</feature>
<evidence type="ECO:0000313" key="5">
    <source>
        <dbReference type="RefSeq" id="XP_005110581.1"/>
    </source>
</evidence>
<feature type="transmembrane region" description="Helical" evidence="2">
    <location>
        <begin position="62"/>
        <end position="92"/>
    </location>
</feature>
<keyword evidence="2" id="KW-0812">Transmembrane</keyword>
<protein>
    <submittedName>
        <fullName evidence="5">Uncharacterized protein LOC101851376 isoform X1</fullName>
    </submittedName>
</protein>